<sequence>MILTNMKKKTATTVAAAFVLSAVMPMAAFADVTYKTVRTATAQPGEAFKSTVRIELPQGSLSKDETEKFRIRVPKNTDNFDVKATVNDSYDNGIANIVEDCKEVDGEGSDIEKEFEVSPRLVNGAVPDTKGYITLDISGDIPSGFNGDYKVTFEAEGGSVFEDGALTIATVGSGTAKVEIDDVQSGSSDSDIELDTIRIREDRPGALDEASDSIKLKLPQGFKWVTDDLQISDSFGSGLQCGDATLADDDRTLKIPVETSSSEKAAYLRLTGLKVSVDESVAKAGDVTVALSGKSTLNPSSIVVAKYGEYNATVKAYGDTPTLLAGRVDEELGKLSIEEDMAGSLREKKSITLTLPENTRWELDADGAPSDPPAEDGSNSDKDSLAIGDWKFVDSEKRILKTTVETESTDDPAKLVLKNAKVSIAPNFTGDLTVEVSGNAGVTGKVVLGKVVAPVTLAAATVPEVKIGVDGQAAGDLVITENVKEAFMSKEEAAHNSDGDELDTTYKEVKFYLPAGAEFTATPKFEVTEGDLVIEPDSASTGYDSGEGQYYAKVKIKSTSTTPSKVKVSDIKVRVDRTVPEGDLIVKVKGNATALNEFVPNSVDRKPFSSSTIATAAIAKVVTPAPVDQIKVSVFKINEAKYTINGIEKTADQAPYIKDGRTYLPIRYVAESLGIDSNNILWDGAKQTVTLIKGDKVVQLTVGSNALVINGAAITMDVAPEITPAGRVALPVKFVAQAFGATADWDAATQSVTLK</sequence>
<gene>
    <name evidence="4" type="ORF">GJ688_11525</name>
</gene>
<dbReference type="Proteomes" id="UP000430670">
    <property type="component" value="Unassembled WGS sequence"/>
</dbReference>
<proteinExistence type="predicted"/>
<dbReference type="Pfam" id="PF07833">
    <property type="entry name" value="Cu_amine_oxidN1"/>
    <property type="match status" value="1"/>
</dbReference>
<dbReference type="InterPro" id="IPR036582">
    <property type="entry name" value="Mao_N_sf"/>
</dbReference>
<evidence type="ECO:0000313" key="5">
    <source>
        <dbReference type="Proteomes" id="UP000430670"/>
    </source>
</evidence>
<dbReference type="AlphaFoldDB" id="A0A6I3SMN4"/>
<reference evidence="4 5" key="1">
    <citation type="submission" date="2019-11" db="EMBL/GenBank/DDBJ databases">
        <title>Whole-genome sequence of a the green, strictly anaerobic photosynthetic bacterium Heliobacillus mobilis DSM 6151.</title>
        <authorList>
            <person name="Kyndt J.A."/>
            <person name="Meyer T.E."/>
        </authorList>
    </citation>
    <scope>NUCLEOTIDE SEQUENCE [LARGE SCALE GENOMIC DNA]</scope>
    <source>
        <strain evidence="4 5">DSM 6151</strain>
    </source>
</reference>
<evidence type="ECO:0000256" key="1">
    <source>
        <dbReference type="SAM" id="MobiDB-lite"/>
    </source>
</evidence>
<name>A0A6I3SMN4_HELMO</name>
<keyword evidence="5" id="KW-1185">Reference proteome</keyword>
<dbReference type="SUPFAM" id="SSF55383">
    <property type="entry name" value="Copper amine oxidase, domain N"/>
    <property type="match status" value="2"/>
</dbReference>
<feature type="chain" id="PRO_5026360187" description="Copper amine oxidase-like N-terminal domain-containing protein" evidence="2">
    <location>
        <begin position="31"/>
        <end position="755"/>
    </location>
</feature>
<organism evidence="4 5">
    <name type="scientific">Heliobacterium mobile</name>
    <name type="common">Heliobacillus mobilis</name>
    <dbReference type="NCBI Taxonomy" id="28064"/>
    <lineage>
        <taxon>Bacteria</taxon>
        <taxon>Bacillati</taxon>
        <taxon>Bacillota</taxon>
        <taxon>Clostridia</taxon>
        <taxon>Eubacteriales</taxon>
        <taxon>Heliobacteriaceae</taxon>
        <taxon>Heliobacterium</taxon>
    </lineage>
</organism>
<keyword evidence="2" id="KW-0732">Signal</keyword>
<accession>A0A6I3SMN4</accession>
<feature type="region of interest" description="Disordered" evidence="1">
    <location>
        <begin position="358"/>
        <end position="383"/>
    </location>
</feature>
<dbReference type="OrthoDB" id="2023214at2"/>
<evidence type="ECO:0000259" key="3">
    <source>
        <dbReference type="Pfam" id="PF07833"/>
    </source>
</evidence>
<protein>
    <recommendedName>
        <fullName evidence="3">Copper amine oxidase-like N-terminal domain-containing protein</fullName>
    </recommendedName>
</protein>
<dbReference type="InterPro" id="IPR012854">
    <property type="entry name" value="Cu_amine_oxidase-like_N"/>
</dbReference>
<evidence type="ECO:0000256" key="2">
    <source>
        <dbReference type="SAM" id="SignalP"/>
    </source>
</evidence>
<evidence type="ECO:0000313" key="4">
    <source>
        <dbReference type="EMBL" id="MTV49607.1"/>
    </source>
</evidence>
<dbReference type="Gene3D" id="3.30.457.10">
    <property type="entry name" value="Copper amine oxidase-like, N-terminal domain"/>
    <property type="match status" value="2"/>
</dbReference>
<dbReference type="EMBL" id="WNKU01000012">
    <property type="protein sequence ID" value="MTV49607.1"/>
    <property type="molecule type" value="Genomic_DNA"/>
</dbReference>
<dbReference type="RefSeq" id="WP_155476704.1">
    <property type="nucleotide sequence ID" value="NZ_WNKU01000012.1"/>
</dbReference>
<feature type="signal peptide" evidence="2">
    <location>
        <begin position="1"/>
        <end position="30"/>
    </location>
</feature>
<feature type="domain" description="Copper amine oxidase-like N-terminal" evidence="3">
    <location>
        <begin position="643"/>
        <end position="753"/>
    </location>
</feature>
<comment type="caution">
    <text evidence="4">The sequence shown here is derived from an EMBL/GenBank/DDBJ whole genome shotgun (WGS) entry which is preliminary data.</text>
</comment>